<keyword evidence="3" id="KW-0575">Peroxidase</keyword>
<proteinExistence type="predicted"/>
<dbReference type="Pfam" id="PF01569">
    <property type="entry name" value="PAP2"/>
    <property type="match status" value="1"/>
</dbReference>
<organism evidence="3 4">
    <name type="scientific">Anaerobutyricum hallii</name>
    <dbReference type="NCBI Taxonomy" id="39488"/>
    <lineage>
        <taxon>Bacteria</taxon>
        <taxon>Bacillati</taxon>
        <taxon>Bacillota</taxon>
        <taxon>Clostridia</taxon>
        <taxon>Lachnospirales</taxon>
        <taxon>Lachnospiraceae</taxon>
        <taxon>Anaerobutyricum</taxon>
    </lineage>
</organism>
<dbReference type="AlphaFoldDB" id="A0A285PQA7"/>
<dbReference type="InterPro" id="IPR000326">
    <property type="entry name" value="PAP2/HPO"/>
</dbReference>
<evidence type="ECO:0000256" key="1">
    <source>
        <dbReference type="SAM" id="Phobius"/>
    </source>
</evidence>
<reference evidence="4" key="1">
    <citation type="submission" date="2017-09" db="EMBL/GenBank/DDBJ databases">
        <authorList>
            <person name="Shetty A S."/>
        </authorList>
    </citation>
    <scope>NUCLEOTIDE SEQUENCE [LARGE SCALE GENOMIC DNA]</scope>
</reference>
<dbReference type="PANTHER" id="PTHR14969">
    <property type="entry name" value="SPHINGOSINE-1-PHOSPHATE PHOSPHOHYDROLASE"/>
    <property type="match status" value="1"/>
</dbReference>
<feature type="transmembrane region" description="Helical" evidence="1">
    <location>
        <begin position="51"/>
        <end position="71"/>
    </location>
</feature>
<dbReference type="RefSeq" id="WP_096239575.1">
    <property type="nucleotide sequence ID" value="NZ_LT907978.1"/>
</dbReference>
<feature type="domain" description="Phosphatidic acid phosphatase type 2/haloperoxidase" evidence="2">
    <location>
        <begin position="54"/>
        <end position="162"/>
    </location>
</feature>
<sequence>MNLEQYNRIHDFFITHSSAFSLLLMANRFLTACGFFLYPLLLLFLLLKGEFLTLCSFIFIPAICFLIITIFRKVINKQRPYEKLPIQSLIKKEKKGQSFPSRHVFSIFLIATLWFYFWKPIGIFLLIAGIFLAIVRVIGGVHFISDVCAGAFLGIIAGWISNYIFLIC</sequence>
<keyword evidence="1" id="KW-0472">Membrane</keyword>
<evidence type="ECO:0000313" key="4">
    <source>
        <dbReference type="Proteomes" id="UP000217549"/>
    </source>
</evidence>
<dbReference type="EMBL" id="LT907978">
    <property type="protein sequence ID" value="SOB71788.1"/>
    <property type="molecule type" value="Genomic_DNA"/>
</dbReference>
<evidence type="ECO:0000259" key="2">
    <source>
        <dbReference type="SMART" id="SM00014"/>
    </source>
</evidence>
<dbReference type="GO" id="GO:0004601">
    <property type="term" value="F:peroxidase activity"/>
    <property type="evidence" value="ECO:0007669"/>
    <property type="project" value="UniProtKB-KW"/>
</dbReference>
<name>A0A285PQA7_9FIRM</name>
<evidence type="ECO:0000313" key="3">
    <source>
        <dbReference type="EMBL" id="SOB71788.1"/>
    </source>
</evidence>
<keyword evidence="1" id="KW-1133">Transmembrane helix</keyword>
<dbReference type="PANTHER" id="PTHR14969:SF13">
    <property type="entry name" value="AT30094P"/>
    <property type="match status" value="1"/>
</dbReference>
<feature type="transmembrane region" description="Helical" evidence="1">
    <location>
        <begin position="148"/>
        <end position="167"/>
    </location>
</feature>
<accession>A0A285PQA7</accession>
<gene>
    <name evidence="3" type="ORF">EHLA_1056</name>
</gene>
<dbReference type="SMART" id="SM00014">
    <property type="entry name" value="acidPPc"/>
    <property type="match status" value="1"/>
</dbReference>
<keyword evidence="4" id="KW-1185">Reference proteome</keyword>
<keyword evidence="3" id="KW-0560">Oxidoreductase</keyword>
<keyword evidence="1" id="KW-0812">Transmembrane</keyword>
<dbReference type="SUPFAM" id="SSF48317">
    <property type="entry name" value="Acid phosphatase/Vanadium-dependent haloperoxidase"/>
    <property type="match status" value="1"/>
</dbReference>
<feature type="transmembrane region" description="Helical" evidence="1">
    <location>
        <begin position="20"/>
        <end position="45"/>
    </location>
</feature>
<protein>
    <submittedName>
        <fullName evidence="3">Phosphatidic acid phosphatase type 2/haloperoxidase</fullName>
    </submittedName>
</protein>
<dbReference type="InterPro" id="IPR036938">
    <property type="entry name" value="PAP2/HPO_sf"/>
</dbReference>
<dbReference type="KEGG" id="ehl:EHLA_1056"/>
<feature type="transmembrane region" description="Helical" evidence="1">
    <location>
        <begin position="123"/>
        <end position="141"/>
    </location>
</feature>
<feature type="transmembrane region" description="Helical" evidence="1">
    <location>
        <begin position="99"/>
        <end position="117"/>
    </location>
</feature>
<dbReference type="Gene3D" id="1.20.144.10">
    <property type="entry name" value="Phosphatidic acid phosphatase type 2/haloperoxidase"/>
    <property type="match status" value="1"/>
</dbReference>
<dbReference type="Proteomes" id="UP000217549">
    <property type="component" value="Chromosome I"/>
</dbReference>